<dbReference type="InterPro" id="IPR044742">
    <property type="entry name" value="DEAD/DEAH_RhlB"/>
</dbReference>
<dbReference type="InterPro" id="IPR011545">
    <property type="entry name" value="DEAD/DEAH_box_helicase_dom"/>
</dbReference>
<keyword evidence="3 7" id="KW-0347">Helicase</keyword>
<dbReference type="GO" id="GO:0003724">
    <property type="term" value="F:RNA helicase activity"/>
    <property type="evidence" value="ECO:0007669"/>
    <property type="project" value="UniProtKB-EC"/>
</dbReference>
<dbReference type="InterPro" id="IPR000629">
    <property type="entry name" value="RNA-helicase_DEAD-box_CS"/>
</dbReference>
<dbReference type="PANTHER" id="PTHR47959:SF1">
    <property type="entry name" value="ATP-DEPENDENT RNA HELICASE DBPA"/>
    <property type="match status" value="1"/>
</dbReference>
<comment type="similarity">
    <text evidence="5 7">Belongs to the DEAD box helicase family.</text>
</comment>
<dbReference type="Pfam" id="PF00270">
    <property type="entry name" value="DEAD"/>
    <property type="match status" value="1"/>
</dbReference>
<evidence type="ECO:0000256" key="3">
    <source>
        <dbReference type="ARBA" id="ARBA00022806"/>
    </source>
</evidence>
<dbReference type="CDD" id="cd18787">
    <property type="entry name" value="SF2_C_DEAD"/>
    <property type="match status" value="1"/>
</dbReference>
<dbReference type="PROSITE" id="PS51194">
    <property type="entry name" value="HELICASE_CTER"/>
    <property type="match status" value="1"/>
</dbReference>
<dbReference type="InterPro" id="IPR005580">
    <property type="entry name" value="DbpA/CsdA_RNA-bd_dom"/>
</dbReference>
<evidence type="ECO:0000256" key="4">
    <source>
        <dbReference type="ARBA" id="ARBA00022840"/>
    </source>
</evidence>
<dbReference type="InterPro" id="IPR012677">
    <property type="entry name" value="Nucleotide-bd_a/b_plait_sf"/>
</dbReference>
<dbReference type="PROSITE" id="PS51192">
    <property type="entry name" value="HELICASE_ATP_BIND_1"/>
    <property type="match status" value="1"/>
</dbReference>
<keyword evidence="1 7" id="KW-0547">Nucleotide-binding</keyword>
<evidence type="ECO:0000313" key="12">
    <source>
        <dbReference type="Proteomes" id="UP001149400"/>
    </source>
</evidence>
<evidence type="ECO:0000259" key="9">
    <source>
        <dbReference type="PROSITE" id="PS51194"/>
    </source>
</evidence>
<dbReference type="PROSITE" id="PS51195">
    <property type="entry name" value="Q_MOTIF"/>
    <property type="match status" value="1"/>
</dbReference>
<dbReference type="Gene3D" id="3.40.50.300">
    <property type="entry name" value="P-loop containing nucleotide triphosphate hydrolases"/>
    <property type="match status" value="2"/>
</dbReference>
<dbReference type="EC" id="3.6.4.13" evidence="11"/>
<gene>
    <name evidence="11" type="primary">dbpA</name>
    <name evidence="11" type="ORF">LRP50_19605</name>
</gene>
<dbReference type="NCBIfam" id="NF008744">
    <property type="entry name" value="PRK11776.1"/>
    <property type="match status" value="1"/>
</dbReference>
<feature type="short sequence motif" description="Q motif" evidence="6">
    <location>
        <begin position="4"/>
        <end position="32"/>
    </location>
</feature>
<dbReference type="InterPro" id="IPR001650">
    <property type="entry name" value="Helicase_C-like"/>
</dbReference>
<dbReference type="InterPro" id="IPR050079">
    <property type="entry name" value="DEAD_box_RNA_helicase"/>
</dbReference>
<dbReference type="Pfam" id="PF03880">
    <property type="entry name" value="DbpA"/>
    <property type="match status" value="1"/>
</dbReference>
<dbReference type="SUPFAM" id="SSF52540">
    <property type="entry name" value="P-loop containing nucleoside triphosphate hydrolases"/>
    <property type="match status" value="1"/>
</dbReference>
<organism evidence="11 12">
    <name type="scientific">Enterovibrio gelatinilyticus</name>
    <dbReference type="NCBI Taxonomy" id="2899819"/>
    <lineage>
        <taxon>Bacteria</taxon>
        <taxon>Pseudomonadati</taxon>
        <taxon>Pseudomonadota</taxon>
        <taxon>Gammaproteobacteria</taxon>
        <taxon>Vibrionales</taxon>
        <taxon>Vibrionaceae</taxon>
        <taxon>Enterovibrio</taxon>
    </lineage>
</organism>
<evidence type="ECO:0000256" key="1">
    <source>
        <dbReference type="ARBA" id="ARBA00022741"/>
    </source>
</evidence>
<name>A0ABT5R679_9GAMM</name>
<protein>
    <submittedName>
        <fullName evidence="11">ATP-dependent RNA helicase DbpA</fullName>
        <ecNumber evidence="11">3.6.4.13</ecNumber>
    </submittedName>
</protein>
<keyword evidence="2 7" id="KW-0378">Hydrolase</keyword>
<dbReference type="PROSITE" id="PS00039">
    <property type="entry name" value="DEAD_ATP_HELICASE"/>
    <property type="match status" value="1"/>
</dbReference>
<dbReference type="CDD" id="cd12501">
    <property type="entry name" value="RRM_EcDbpA_like"/>
    <property type="match status" value="1"/>
</dbReference>
<dbReference type="SMART" id="SM00490">
    <property type="entry name" value="HELICc"/>
    <property type="match status" value="1"/>
</dbReference>
<evidence type="ECO:0000256" key="5">
    <source>
        <dbReference type="ARBA" id="ARBA00038437"/>
    </source>
</evidence>
<dbReference type="RefSeq" id="WP_274166143.1">
    <property type="nucleotide sequence ID" value="NZ_JAJUBC010000028.1"/>
</dbReference>
<sequence>MTTQAFSTLPLKAELLSTLTDIGYTEMTPIQAQSLPAIIDGKDVIGQGKTGSGKTAAFGLGLLNRLNVKRFRVQSLVLCPTRELADQVAIELRKLARGIHNIKILTLCGGVPMGPQIGSLEHGAHIIVGTPGRILDHLDKGRLSLEEVNTLVLDEADRMLEMGFQPALDAIFQDMPANRQTLLFSATFPTQIQSISRQIMTAPVMVKVESNHDSSSISQHFYECNSNKDKMRALQLLLLKHQPESAVVFCNTKRDVKDVAAVLDNEGFSVVALHGDLEQRDRDQMLLKFANKSVTVMVATDVAARGLDIEALDAVINYDMAFDTEVHIHRIGRTGRAGSEGAAHTFFGKEDGYKIALLQDYLNHDIKGEALPDDSAMNNMPRTPLMTTLHIEAGKKNKVRPGDILGALTGDDGIQGSEVGKIKVTDYRSYVAVKRNVAKHALNKLSSGKIKGRTYRVWQLR</sequence>
<dbReference type="InterPro" id="IPR014014">
    <property type="entry name" value="RNA_helicase_DEAD_Q_motif"/>
</dbReference>
<dbReference type="CDD" id="cd00268">
    <property type="entry name" value="DEADc"/>
    <property type="match status" value="1"/>
</dbReference>
<reference evidence="11" key="1">
    <citation type="submission" date="2021-12" db="EMBL/GenBank/DDBJ databases">
        <title>Enterovibrio ZSDZ35 sp. nov. and Enterovibrio ZSDZ42 sp. nov., isolated from coastal seawater in Qingdao.</title>
        <authorList>
            <person name="Zhang P."/>
        </authorList>
    </citation>
    <scope>NUCLEOTIDE SEQUENCE</scope>
    <source>
        <strain evidence="11">ZSDZ42</strain>
    </source>
</reference>
<dbReference type="SMART" id="SM00487">
    <property type="entry name" value="DEXDc"/>
    <property type="match status" value="1"/>
</dbReference>
<accession>A0ABT5R679</accession>
<dbReference type="InterPro" id="IPR027417">
    <property type="entry name" value="P-loop_NTPase"/>
</dbReference>
<keyword evidence="12" id="KW-1185">Reference proteome</keyword>
<feature type="domain" description="DEAD-box RNA helicase Q" evidence="10">
    <location>
        <begin position="4"/>
        <end position="32"/>
    </location>
</feature>
<feature type="domain" description="Helicase C-terminal" evidence="9">
    <location>
        <begin position="216"/>
        <end position="385"/>
    </location>
</feature>
<evidence type="ECO:0000256" key="7">
    <source>
        <dbReference type="RuleBase" id="RU000492"/>
    </source>
</evidence>
<evidence type="ECO:0000313" key="11">
    <source>
        <dbReference type="EMBL" id="MDD1795340.1"/>
    </source>
</evidence>
<keyword evidence="4 7" id="KW-0067">ATP-binding</keyword>
<evidence type="ECO:0000259" key="10">
    <source>
        <dbReference type="PROSITE" id="PS51195"/>
    </source>
</evidence>
<dbReference type="GO" id="GO:0016787">
    <property type="term" value="F:hydrolase activity"/>
    <property type="evidence" value="ECO:0007669"/>
    <property type="project" value="UniProtKB-KW"/>
</dbReference>
<evidence type="ECO:0000259" key="8">
    <source>
        <dbReference type="PROSITE" id="PS51192"/>
    </source>
</evidence>
<dbReference type="Pfam" id="PF00271">
    <property type="entry name" value="Helicase_C"/>
    <property type="match status" value="1"/>
</dbReference>
<dbReference type="EMBL" id="JAJUBC010000028">
    <property type="protein sequence ID" value="MDD1795340.1"/>
    <property type="molecule type" value="Genomic_DNA"/>
</dbReference>
<dbReference type="InterPro" id="IPR014001">
    <property type="entry name" value="Helicase_ATP-bd"/>
</dbReference>
<proteinExistence type="inferred from homology"/>
<dbReference type="Gene3D" id="3.30.70.330">
    <property type="match status" value="1"/>
</dbReference>
<evidence type="ECO:0000256" key="6">
    <source>
        <dbReference type="PROSITE-ProRule" id="PRU00552"/>
    </source>
</evidence>
<evidence type="ECO:0000256" key="2">
    <source>
        <dbReference type="ARBA" id="ARBA00022801"/>
    </source>
</evidence>
<comment type="caution">
    <text evidence="11">The sequence shown here is derived from an EMBL/GenBank/DDBJ whole genome shotgun (WGS) entry which is preliminary data.</text>
</comment>
<dbReference type="Proteomes" id="UP001149400">
    <property type="component" value="Unassembled WGS sequence"/>
</dbReference>
<feature type="domain" description="Helicase ATP-binding" evidence="8">
    <location>
        <begin position="35"/>
        <end position="206"/>
    </location>
</feature>
<dbReference type="PANTHER" id="PTHR47959">
    <property type="entry name" value="ATP-DEPENDENT RNA HELICASE RHLE-RELATED"/>
    <property type="match status" value="1"/>
</dbReference>